<dbReference type="Proteomes" id="UP000095280">
    <property type="component" value="Unplaced"/>
</dbReference>
<feature type="region of interest" description="Disordered" evidence="2">
    <location>
        <begin position="543"/>
        <end position="578"/>
    </location>
</feature>
<dbReference type="PANTHER" id="PTHR14273:SF0">
    <property type="entry name" value="LYR MOTIF-CONTAINING PROTEIN 1"/>
    <property type="match status" value="1"/>
</dbReference>
<sequence>SAASLSSQRQRVLSLYRQILRLARQWPGRPGVADPATEAAYIRTEAGTLPCQTRAVIESHIAEAESRINLALHYNIPYPRMPNLPPGCLATPGQPKRRTARGMDDALPAYMKSYKSGYAPKINKKEYKQAHIALLAFQSQSGQTHQPDEAANWEAVDERLLHVEHGGLLLAGGGGRVSGLDSAAPRLQQGRLDLRGRYKDAAGTRDLLDAGEGAAGPNMSAVGQTEKLLLVEPPMQSKSLGSRHQQQQYQRSQQYAHYNYSDQPRTARPVQQEFIVLPTLNCLQNRLKLACTKNVWFSRKLLRSAPKNLRHRYCCKHWWSRQMTHNGRLDLSQQLWCHRGPDGLASLAVDQRLLLPACCTSEAIDGRDCSRLNDWTVAGAGCCSGMGSCSTARTRGVDLAGSDTEAVSRLLHQCLSLDELLVALGWPAEGRTAFFYYASKILVSADGRTPRLVVRGARPIASGDDSWAWTEVPACGVFSLSLAPPSESTAPPVLMLHPYDLYSDDGNEAMTPSLCGPPGESEQSKLAFDASLLTAEAVRRQPDAVAAGRGRRGATAAAAARRPALASPPRSTPSSDAVRLRRLSSPALLLAVSAAGGY</sequence>
<reference evidence="4" key="1">
    <citation type="submission" date="2016-11" db="UniProtKB">
        <authorList>
            <consortium name="WormBaseParasite"/>
        </authorList>
    </citation>
    <scope>IDENTIFICATION</scope>
</reference>
<evidence type="ECO:0000313" key="4">
    <source>
        <dbReference type="WBParaSite" id="maker-unitig_13455-snap-gene-0.2-mRNA-1"/>
    </source>
</evidence>
<evidence type="ECO:0000256" key="1">
    <source>
        <dbReference type="ARBA" id="ARBA00009508"/>
    </source>
</evidence>
<dbReference type="InterPro" id="IPR040330">
    <property type="entry name" value="LYRM1"/>
</dbReference>
<organism evidence="3 4">
    <name type="scientific">Macrostomum lignano</name>
    <dbReference type="NCBI Taxonomy" id="282301"/>
    <lineage>
        <taxon>Eukaryota</taxon>
        <taxon>Metazoa</taxon>
        <taxon>Spiralia</taxon>
        <taxon>Lophotrochozoa</taxon>
        <taxon>Platyhelminthes</taxon>
        <taxon>Rhabditophora</taxon>
        <taxon>Macrostomorpha</taxon>
        <taxon>Macrostomida</taxon>
        <taxon>Macrostomidae</taxon>
        <taxon>Macrostomum</taxon>
    </lineage>
</organism>
<dbReference type="WBParaSite" id="maker-unitig_13455-snap-gene-0.2-mRNA-1">
    <property type="protein sequence ID" value="maker-unitig_13455-snap-gene-0.2-mRNA-1"/>
    <property type="gene ID" value="maker-unitig_13455-snap-gene-0.2"/>
</dbReference>
<keyword evidence="3" id="KW-1185">Reference proteome</keyword>
<name>A0A1I8F336_9PLAT</name>
<feature type="compositionally biased region" description="Low complexity" evidence="2">
    <location>
        <begin position="553"/>
        <end position="578"/>
    </location>
</feature>
<protein>
    <submittedName>
        <fullName evidence="4">Complex1_LYR_dom domain-containing protein</fullName>
    </submittedName>
</protein>
<dbReference type="InterPro" id="IPR045294">
    <property type="entry name" value="Complex1_LYR_LYRM1"/>
</dbReference>
<proteinExistence type="inferred from homology"/>
<dbReference type="PANTHER" id="PTHR14273">
    <property type="entry name" value="LYR MOTIF-CONTAINING PROTEIN 1"/>
    <property type="match status" value="1"/>
</dbReference>
<dbReference type="AlphaFoldDB" id="A0A1I8F336"/>
<comment type="similarity">
    <text evidence="1">Belongs to the complex I LYR family.</text>
</comment>
<evidence type="ECO:0000256" key="2">
    <source>
        <dbReference type="SAM" id="MobiDB-lite"/>
    </source>
</evidence>
<evidence type="ECO:0000313" key="3">
    <source>
        <dbReference type="Proteomes" id="UP000095280"/>
    </source>
</evidence>
<accession>A0A1I8F336</accession>
<dbReference type="GO" id="GO:0005739">
    <property type="term" value="C:mitochondrion"/>
    <property type="evidence" value="ECO:0007669"/>
    <property type="project" value="TreeGrafter"/>
</dbReference>
<dbReference type="CDD" id="cd20261">
    <property type="entry name" value="Complex1_LYR_LYRM1"/>
    <property type="match status" value="1"/>
</dbReference>